<proteinExistence type="predicted"/>
<reference evidence="2" key="2">
    <citation type="submission" date="2023-06" db="EMBL/GenBank/DDBJ databases">
        <authorList>
            <consortium name="Lawrence Berkeley National Laboratory"/>
            <person name="Haridas S."/>
            <person name="Hensen N."/>
            <person name="Bonometti L."/>
            <person name="Westerberg I."/>
            <person name="Brannstrom I.O."/>
            <person name="Guillou S."/>
            <person name="Cros-Aarteil S."/>
            <person name="Calhoun S."/>
            <person name="Kuo A."/>
            <person name="Mondo S."/>
            <person name="Pangilinan J."/>
            <person name="Riley R."/>
            <person name="Labutti K."/>
            <person name="Andreopoulos B."/>
            <person name="Lipzen A."/>
            <person name="Chen C."/>
            <person name="Yanf M."/>
            <person name="Daum C."/>
            <person name="Ng V."/>
            <person name="Clum A."/>
            <person name="Steindorff A."/>
            <person name="Ohm R."/>
            <person name="Martin F."/>
            <person name="Silar P."/>
            <person name="Natvig D."/>
            <person name="Lalanne C."/>
            <person name="Gautier V."/>
            <person name="Ament-Velasquez S.L."/>
            <person name="Kruys A."/>
            <person name="Hutchinson M.I."/>
            <person name="Powell A.J."/>
            <person name="Barry K."/>
            <person name="Miller A.N."/>
            <person name="Grigoriev I.V."/>
            <person name="Debuchy R."/>
            <person name="Gladieux P."/>
            <person name="Thoren M.H."/>
            <person name="Johannesson H."/>
        </authorList>
    </citation>
    <scope>NUCLEOTIDE SEQUENCE</scope>
    <source>
        <strain evidence="2">CBS 955.72</strain>
    </source>
</reference>
<dbReference type="AlphaFoldDB" id="A0AAJ0H5G9"/>
<evidence type="ECO:0000313" key="2">
    <source>
        <dbReference type="EMBL" id="KAK3339995.1"/>
    </source>
</evidence>
<dbReference type="Proteomes" id="UP001275084">
    <property type="component" value="Unassembled WGS sequence"/>
</dbReference>
<keyword evidence="3" id="KW-1185">Reference proteome</keyword>
<keyword evidence="1" id="KW-0732">Signal</keyword>
<feature type="signal peptide" evidence="1">
    <location>
        <begin position="1"/>
        <end position="46"/>
    </location>
</feature>
<sequence length="70" mass="7937">MDTRSGWHREIVTISLFGMGRLSHTSRQLLLFGLLLALCMQGHTNCRQHLSCRAPVPLWRCALVGVCWVC</sequence>
<feature type="chain" id="PRO_5042513705" evidence="1">
    <location>
        <begin position="47"/>
        <end position="70"/>
    </location>
</feature>
<evidence type="ECO:0000313" key="3">
    <source>
        <dbReference type="Proteomes" id="UP001275084"/>
    </source>
</evidence>
<gene>
    <name evidence="2" type="ORF">B0T25DRAFT_561055</name>
</gene>
<dbReference type="EMBL" id="JAUIQD010000009">
    <property type="protein sequence ID" value="KAK3339995.1"/>
    <property type="molecule type" value="Genomic_DNA"/>
</dbReference>
<protein>
    <submittedName>
        <fullName evidence="2">Uncharacterized protein</fullName>
    </submittedName>
</protein>
<accession>A0AAJ0H5G9</accession>
<evidence type="ECO:0000256" key="1">
    <source>
        <dbReference type="SAM" id="SignalP"/>
    </source>
</evidence>
<organism evidence="2 3">
    <name type="scientific">Lasiosphaeria hispida</name>
    <dbReference type="NCBI Taxonomy" id="260671"/>
    <lineage>
        <taxon>Eukaryota</taxon>
        <taxon>Fungi</taxon>
        <taxon>Dikarya</taxon>
        <taxon>Ascomycota</taxon>
        <taxon>Pezizomycotina</taxon>
        <taxon>Sordariomycetes</taxon>
        <taxon>Sordariomycetidae</taxon>
        <taxon>Sordariales</taxon>
        <taxon>Lasiosphaeriaceae</taxon>
        <taxon>Lasiosphaeria</taxon>
    </lineage>
</organism>
<name>A0AAJ0H5G9_9PEZI</name>
<comment type="caution">
    <text evidence="2">The sequence shown here is derived from an EMBL/GenBank/DDBJ whole genome shotgun (WGS) entry which is preliminary data.</text>
</comment>
<reference evidence="2" key="1">
    <citation type="journal article" date="2023" name="Mol. Phylogenet. Evol.">
        <title>Genome-scale phylogeny and comparative genomics of the fungal order Sordariales.</title>
        <authorList>
            <person name="Hensen N."/>
            <person name="Bonometti L."/>
            <person name="Westerberg I."/>
            <person name="Brannstrom I.O."/>
            <person name="Guillou S."/>
            <person name="Cros-Aarteil S."/>
            <person name="Calhoun S."/>
            <person name="Haridas S."/>
            <person name="Kuo A."/>
            <person name="Mondo S."/>
            <person name="Pangilinan J."/>
            <person name="Riley R."/>
            <person name="LaButti K."/>
            <person name="Andreopoulos B."/>
            <person name="Lipzen A."/>
            <person name="Chen C."/>
            <person name="Yan M."/>
            <person name="Daum C."/>
            <person name="Ng V."/>
            <person name="Clum A."/>
            <person name="Steindorff A."/>
            <person name="Ohm R.A."/>
            <person name="Martin F."/>
            <person name="Silar P."/>
            <person name="Natvig D.O."/>
            <person name="Lalanne C."/>
            <person name="Gautier V."/>
            <person name="Ament-Velasquez S.L."/>
            <person name="Kruys A."/>
            <person name="Hutchinson M.I."/>
            <person name="Powell A.J."/>
            <person name="Barry K."/>
            <person name="Miller A.N."/>
            <person name="Grigoriev I.V."/>
            <person name="Debuchy R."/>
            <person name="Gladieux P."/>
            <person name="Hiltunen Thoren M."/>
            <person name="Johannesson H."/>
        </authorList>
    </citation>
    <scope>NUCLEOTIDE SEQUENCE</scope>
    <source>
        <strain evidence="2">CBS 955.72</strain>
    </source>
</reference>